<dbReference type="AlphaFoldDB" id="A0A803MF09"/>
<reference evidence="2" key="1">
    <citation type="journal article" date="2017" name="Nature">
        <title>The genome of Chenopodium quinoa.</title>
        <authorList>
            <person name="Jarvis D.E."/>
            <person name="Ho Y.S."/>
            <person name="Lightfoot D.J."/>
            <person name="Schmoeckel S.M."/>
            <person name="Li B."/>
            <person name="Borm T.J.A."/>
            <person name="Ohyanagi H."/>
            <person name="Mineta K."/>
            <person name="Michell C.T."/>
            <person name="Saber N."/>
            <person name="Kharbatia N.M."/>
            <person name="Rupper R.R."/>
            <person name="Sharp A.R."/>
            <person name="Dally N."/>
            <person name="Boughton B.A."/>
            <person name="Woo Y.H."/>
            <person name="Gao G."/>
            <person name="Schijlen E.G.W.M."/>
            <person name="Guo X."/>
            <person name="Momin A.A."/>
            <person name="Negrao S."/>
            <person name="Al-Babili S."/>
            <person name="Gehring C."/>
            <person name="Roessner U."/>
            <person name="Jung C."/>
            <person name="Murphy K."/>
            <person name="Arold S.T."/>
            <person name="Gojobori T."/>
            <person name="van der Linden C.G."/>
            <person name="van Loo E.N."/>
            <person name="Jellen E.N."/>
            <person name="Maughan P.J."/>
            <person name="Tester M."/>
        </authorList>
    </citation>
    <scope>NUCLEOTIDE SEQUENCE [LARGE SCALE GENOMIC DNA]</scope>
    <source>
        <strain evidence="2">cv. PI 614886</strain>
    </source>
</reference>
<dbReference type="SUPFAM" id="SSF81383">
    <property type="entry name" value="F-box domain"/>
    <property type="match status" value="1"/>
</dbReference>
<sequence length="68" mass="7307">MGQSSRRCKRWTNEEEEDRLSSLPDAILNDILSRLSIHSAAPPPSNSTVGATSGPTSPASNSVFTHLK</sequence>
<feature type="compositionally biased region" description="Basic residues" evidence="1">
    <location>
        <begin position="1"/>
        <end position="10"/>
    </location>
</feature>
<dbReference type="Proteomes" id="UP000596660">
    <property type="component" value="Unplaced"/>
</dbReference>
<evidence type="ECO:0000256" key="1">
    <source>
        <dbReference type="SAM" id="MobiDB-lite"/>
    </source>
</evidence>
<proteinExistence type="predicted"/>
<dbReference type="InterPro" id="IPR036047">
    <property type="entry name" value="F-box-like_dom_sf"/>
</dbReference>
<dbReference type="EnsemblPlants" id="AUR62028052-RA">
    <property type="protein sequence ID" value="AUR62028052-RA:cds"/>
    <property type="gene ID" value="AUR62028052"/>
</dbReference>
<dbReference type="Gramene" id="AUR62028052-RA">
    <property type="protein sequence ID" value="AUR62028052-RA:cds"/>
    <property type="gene ID" value="AUR62028052"/>
</dbReference>
<protein>
    <submittedName>
        <fullName evidence="2">Uncharacterized protein</fullName>
    </submittedName>
</protein>
<evidence type="ECO:0000313" key="2">
    <source>
        <dbReference type="EnsemblPlants" id="AUR62028052-RA:cds"/>
    </source>
</evidence>
<accession>A0A803MF09</accession>
<feature type="compositionally biased region" description="Polar residues" evidence="1">
    <location>
        <begin position="46"/>
        <end position="68"/>
    </location>
</feature>
<evidence type="ECO:0000313" key="3">
    <source>
        <dbReference type="Proteomes" id="UP000596660"/>
    </source>
</evidence>
<feature type="region of interest" description="Disordered" evidence="1">
    <location>
        <begin position="37"/>
        <end position="68"/>
    </location>
</feature>
<feature type="region of interest" description="Disordered" evidence="1">
    <location>
        <begin position="1"/>
        <end position="21"/>
    </location>
</feature>
<organism evidence="2 3">
    <name type="scientific">Chenopodium quinoa</name>
    <name type="common">Quinoa</name>
    <dbReference type="NCBI Taxonomy" id="63459"/>
    <lineage>
        <taxon>Eukaryota</taxon>
        <taxon>Viridiplantae</taxon>
        <taxon>Streptophyta</taxon>
        <taxon>Embryophyta</taxon>
        <taxon>Tracheophyta</taxon>
        <taxon>Spermatophyta</taxon>
        <taxon>Magnoliopsida</taxon>
        <taxon>eudicotyledons</taxon>
        <taxon>Gunneridae</taxon>
        <taxon>Pentapetalae</taxon>
        <taxon>Caryophyllales</taxon>
        <taxon>Chenopodiaceae</taxon>
        <taxon>Chenopodioideae</taxon>
        <taxon>Atripliceae</taxon>
        <taxon>Chenopodium</taxon>
    </lineage>
</organism>
<reference evidence="2" key="2">
    <citation type="submission" date="2021-03" db="UniProtKB">
        <authorList>
            <consortium name="EnsemblPlants"/>
        </authorList>
    </citation>
    <scope>IDENTIFICATION</scope>
</reference>
<keyword evidence="3" id="KW-1185">Reference proteome</keyword>
<name>A0A803MF09_CHEQI</name>